<dbReference type="OrthoDB" id="9806939at2"/>
<feature type="domain" description="CusB-like beta-barrel" evidence="4">
    <location>
        <begin position="204"/>
        <end position="273"/>
    </location>
</feature>
<keyword evidence="6" id="KW-1185">Reference proteome</keyword>
<dbReference type="InterPro" id="IPR058625">
    <property type="entry name" value="MdtA-like_BSH"/>
</dbReference>
<dbReference type="EMBL" id="QZEI01000032">
    <property type="protein sequence ID" value="RLV59541.1"/>
    <property type="molecule type" value="Genomic_DNA"/>
</dbReference>
<dbReference type="PANTHER" id="PTHR30469:SF11">
    <property type="entry name" value="BLL4320 PROTEIN"/>
    <property type="match status" value="1"/>
</dbReference>
<dbReference type="PANTHER" id="PTHR30469">
    <property type="entry name" value="MULTIDRUG RESISTANCE PROTEIN MDTA"/>
    <property type="match status" value="1"/>
</dbReference>
<accession>A0A3L8PW82</accession>
<dbReference type="AlphaFoldDB" id="A0A3L8PW82"/>
<sequence>MKKWLFIMLILTAVIFGSVIGFNFFVQGKIKQAIANMPEPTMPITVEVAQPKNWQSTIKAIGFIEPIQGVDVSNQLSGLITKIKFNNGSRVKKGQVLLTLNAQIEQANLKSKLAQLPAAKADFDRLTKLYRKDSVSKQDLDKAQANYLSMSADIQALRATIAQKVIRAPFSGLIGITDVHLGQFIQSGTKIVRLESVKTMKIRFNITQKQLPNVAIGQSLDIKVDAFPNRIFTGRISAIEPAVFYQSGLVQVQAEIPNHDEYLRSGMFANVNVILPPLKQQWVLPQTAINFSLYGNSIYIVKSQQEQGKSIKRVYPVAVEVLERHGNLALVKGDLKAGENYVTSGQVRLSKGSKVKIIKDRALNLPAKMPEL</sequence>
<dbReference type="SUPFAM" id="SSF111369">
    <property type="entry name" value="HlyD-like secretion proteins"/>
    <property type="match status" value="1"/>
</dbReference>
<organism evidence="5 6">
    <name type="scientific">Parashewanella curva</name>
    <dbReference type="NCBI Taxonomy" id="2338552"/>
    <lineage>
        <taxon>Bacteria</taxon>
        <taxon>Pseudomonadati</taxon>
        <taxon>Pseudomonadota</taxon>
        <taxon>Gammaproteobacteria</taxon>
        <taxon>Alteromonadales</taxon>
        <taxon>Shewanellaceae</taxon>
        <taxon>Parashewanella</taxon>
    </lineage>
</organism>
<evidence type="ECO:0000259" key="3">
    <source>
        <dbReference type="Pfam" id="PF25917"/>
    </source>
</evidence>
<comment type="caution">
    <text evidence="5">The sequence shown here is derived from an EMBL/GenBank/DDBJ whole genome shotgun (WGS) entry which is preliminary data.</text>
</comment>
<evidence type="ECO:0000313" key="5">
    <source>
        <dbReference type="EMBL" id="RLV59541.1"/>
    </source>
</evidence>
<dbReference type="InterPro" id="IPR058792">
    <property type="entry name" value="Beta-barrel_RND_2"/>
</dbReference>
<comment type="similarity">
    <text evidence="1">Belongs to the membrane fusion protein (MFP) (TC 8.A.1) family.</text>
</comment>
<dbReference type="Pfam" id="PF25876">
    <property type="entry name" value="HH_MFP_RND"/>
    <property type="match status" value="1"/>
</dbReference>
<dbReference type="GO" id="GO:0015562">
    <property type="term" value="F:efflux transmembrane transporter activity"/>
    <property type="evidence" value="ECO:0007669"/>
    <property type="project" value="TreeGrafter"/>
</dbReference>
<evidence type="ECO:0000313" key="6">
    <source>
        <dbReference type="Proteomes" id="UP000281474"/>
    </source>
</evidence>
<dbReference type="Gene3D" id="1.10.287.470">
    <property type="entry name" value="Helix hairpin bin"/>
    <property type="match status" value="1"/>
</dbReference>
<evidence type="ECO:0000259" key="2">
    <source>
        <dbReference type="Pfam" id="PF25876"/>
    </source>
</evidence>
<dbReference type="InterPro" id="IPR006143">
    <property type="entry name" value="RND_pump_MFP"/>
</dbReference>
<dbReference type="NCBIfam" id="TIGR01730">
    <property type="entry name" value="RND_mfp"/>
    <property type="match status" value="1"/>
</dbReference>
<dbReference type="InterPro" id="IPR058624">
    <property type="entry name" value="MdtA-like_HH"/>
</dbReference>
<dbReference type="FunFam" id="2.40.30.170:FF:000010">
    <property type="entry name" value="Efflux RND transporter periplasmic adaptor subunit"/>
    <property type="match status" value="1"/>
</dbReference>
<evidence type="ECO:0000256" key="1">
    <source>
        <dbReference type="ARBA" id="ARBA00009477"/>
    </source>
</evidence>
<proteinExistence type="inferred from homology"/>
<dbReference type="Pfam" id="PF25954">
    <property type="entry name" value="Beta-barrel_RND_2"/>
    <property type="match status" value="1"/>
</dbReference>
<dbReference type="GO" id="GO:1990281">
    <property type="term" value="C:efflux pump complex"/>
    <property type="evidence" value="ECO:0007669"/>
    <property type="project" value="TreeGrafter"/>
</dbReference>
<dbReference type="Gene3D" id="2.40.50.100">
    <property type="match status" value="1"/>
</dbReference>
<reference evidence="5 6" key="1">
    <citation type="submission" date="2018-09" db="EMBL/GenBank/DDBJ databases">
        <title>Phylogeny of the Shewanellaceae, and recommendation for two new genera, Pseudoshewanella and Parashewanella.</title>
        <authorList>
            <person name="Wang G."/>
        </authorList>
    </citation>
    <scope>NUCLEOTIDE SEQUENCE [LARGE SCALE GENOMIC DNA]</scope>
    <source>
        <strain evidence="5 6">C51</strain>
    </source>
</reference>
<protein>
    <submittedName>
        <fullName evidence="5">Efflux RND transporter periplasmic adaptor subunit</fullName>
    </submittedName>
</protein>
<dbReference type="Gene3D" id="2.40.420.20">
    <property type="match status" value="1"/>
</dbReference>
<evidence type="ECO:0000259" key="4">
    <source>
        <dbReference type="Pfam" id="PF25954"/>
    </source>
</evidence>
<feature type="domain" description="Multidrug resistance protein MdtA-like alpha-helical hairpin" evidence="2">
    <location>
        <begin position="106"/>
        <end position="163"/>
    </location>
</feature>
<name>A0A3L8PW82_9GAMM</name>
<feature type="domain" description="Multidrug resistance protein MdtA-like barrel-sandwich hybrid" evidence="3">
    <location>
        <begin position="70"/>
        <end position="190"/>
    </location>
</feature>
<dbReference type="Proteomes" id="UP000281474">
    <property type="component" value="Unassembled WGS sequence"/>
</dbReference>
<gene>
    <name evidence="5" type="ORF">D5018_11770</name>
</gene>
<dbReference type="Gene3D" id="2.40.30.170">
    <property type="match status" value="1"/>
</dbReference>
<dbReference type="Pfam" id="PF25917">
    <property type="entry name" value="BSH_RND"/>
    <property type="match status" value="1"/>
</dbReference>